<name>A0ABW3TCD6_9RHOB</name>
<accession>A0ABW3TCD6</accession>
<organism evidence="2 3">
    <name type="scientific">Seohaeicola saemankumensis</name>
    <dbReference type="NCBI Taxonomy" id="481181"/>
    <lineage>
        <taxon>Bacteria</taxon>
        <taxon>Pseudomonadati</taxon>
        <taxon>Pseudomonadota</taxon>
        <taxon>Alphaproteobacteria</taxon>
        <taxon>Rhodobacterales</taxon>
        <taxon>Roseobacteraceae</taxon>
        <taxon>Seohaeicola</taxon>
    </lineage>
</organism>
<reference evidence="3" key="1">
    <citation type="journal article" date="2019" name="Int. J. Syst. Evol. Microbiol.">
        <title>The Global Catalogue of Microorganisms (GCM) 10K type strain sequencing project: providing services to taxonomists for standard genome sequencing and annotation.</title>
        <authorList>
            <consortium name="The Broad Institute Genomics Platform"/>
            <consortium name="The Broad Institute Genome Sequencing Center for Infectious Disease"/>
            <person name="Wu L."/>
            <person name="Ma J."/>
        </authorList>
    </citation>
    <scope>NUCLEOTIDE SEQUENCE [LARGE SCALE GENOMIC DNA]</scope>
    <source>
        <strain evidence="3">CCUG 55328</strain>
    </source>
</reference>
<evidence type="ECO:0000313" key="2">
    <source>
        <dbReference type="EMBL" id="MFD1194763.1"/>
    </source>
</evidence>
<comment type="caution">
    <text evidence="2">The sequence shown here is derived from an EMBL/GenBank/DDBJ whole genome shotgun (WGS) entry which is preliminary data.</text>
</comment>
<feature type="compositionally biased region" description="Polar residues" evidence="1">
    <location>
        <begin position="41"/>
        <end position="52"/>
    </location>
</feature>
<gene>
    <name evidence="2" type="ORF">ACFQ3C_08785</name>
</gene>
<evidence type="ECO:0000313" key="3">
    <source>
        <dbReference type="Proteomes" id="UP001597151"/>
    </source>
</evidence>
<protein>
    <submittedName>
        <fullName evidence="2">Uncharacterized protein</fullName>
    </submittedName>
</protein>
<feature type="region of interest" description="Disordered" evidence="1">
    <location>
        <begin position="29"/>
        <end position="59"/>
    </location>
</feature>
<dbReference type="EMBL" id="JBHTKR010000003">
    <property type="protein sequence ID" value="MFD1194763.1"/>
    <property type="molecule type" value="Genomic_DNA"/>
</dbReference>
<keyword evidence="3" id="KW-1185">Reference proteome</keyword>
<dbReference type="RefSeq" id="WP_380790654.1">
    <property type="nucleotide sequence ID" value="NZ_JBHTKR010000003.1"/>
</dbReference>
<evidence type="ECO:0000256" key="1">
    <source>
        <dbReference type="SAM" id="MobiDB-lite"/>
    </source>
</evidence>
<dbReference type="Proteomes" id="UP001597151">
    <property type="component" value="Unassembled WGS sequence"/>
</dbReference>
<sequence length="86" mass="9132">MTKTVIAGDVCGLPGFVIGKVVQDFTRKRPVHDTRPGGSRFSDTLPVQGTQTPDKHRLFPDGFIPGAAPAGFDPRATKATIRKASA</sequence>
<proteinExistence type="predicted"/>